<dbReference type="InterPro" id="IPR056508">
    <property type="entry name" value="HPAT-like"/>
</dbReference>
<evidence type="ECO:0000259" key="8">
    <source>
        <dbReference type="Pfam" id="PF23452"/>
    </source>
</evidence>
<name>A0A8J6C2W4_DIALT</name>
<keyword evidence="5" id="KW-1133">Transmembrane helix</keyword>
<sequence length="607" mass="64803">MRAAARIGRPGVPQTAGGGKARGVRLAICLTTAGLLSLISYWNVRFVYDRSQAAAQQALAYEREAAVSHANRRYRGGSDAVLYLREGGAAAAGPAELEGGSGDSAHAGGAHDGATPEGGGAGAAAGRDAPAADAAAGGAAAGAGAGAGGAVLSPAAAARRAAALAEQRRMADAAKAAGCAPLRPFHTLLTAQSTTYQNWQARIMHFHFQKQRAAAGACSEMGGFTRLVAHGTGQPDGLESEIASVFVTEYTREDLARFKHFAVMNRPYSVVQMLASPEHMAAIVEDYIMIAETDHVLLRPLPNLASVTEPAAYHFGYMHAHAGTQRVISQITQQVTWQQVQPIGPSPAILHVDTLRKLTPKWNEYSIALKLNNEADKMFGWVLEMWGYAIAAAELGIVHRVLTEFQCEPGAQSRLTEEYVRQYYIHHYTYGSEYRLDGSPQGVNQIGEWSLDKRHYGGAYPPRNLQLPPDRGHAASNFAPRWLTRAWNEASAAIASWPDTKAMGTIGWRREPPTDEQLRASATAGAIVGTRWRWGGVSGLVFGERGALKTPWGEGKWGIVPGDKTGEAIFVDFASALHNLKFDLGAGTFSSERVGDGEKVLGTKEPA</sequence>
<reference evidence="9" key="1">
    <citation type="submission" date="2021-05" db="EMBL/GenBank/DDBJ databases">
        <title>The genome of the haptophyte Pavlova lutheri (Diacronema luteri, Pavlovales) - a model for lipid biosynthesis in eukaryotic algae.</title>
        <authorList>
            <person name="Hulatt C.J."/>
            <person name="Posewitz M.C."/>
        </authorList>
    </citation>
    <scope>NUCLEOTIDE SEQUENCE</scope>
    <source>
        <strain evidence="9">NIVA-4/92</strain>
    </source>
</reference>
<dbReference type="GO" id="GO:0016757">
    <property type="term" value="F:glycosyltransferase activity"/>
    <property type="evidence" value="ECO:0007669"/>
    <property type="project" value="UniProtKB-KW"/>
</dbReference>
<evidence type="ECO:0000256" key="2">
    <source>
        <dbReference type="ARBA" id="ARBA00022676"/>
    </source>
</evidence>
<evidence type="ECO:0000256" key="7">
    <source>
        <dbReference type="SAM" id="MobiDB-lite"/>
    </source>
</evidence>
<dbReference type="GO" id="GO:0016020">
    <property type="term" value="C:membrane"/>
    <property type="evidence" value="ECO:0007669"/>
    <property type="project" value="UniProtKB-SubCell"/>
</dbReference>
<dbReference type="PANTHER" id="PTHR31485:SF4">
    <property type="entry name" value="HYDROXYPROLINE O-ARABINOSYLTRANSFERASE RDN1"/>
    <property type="match status" value="1"/>
</dbReference>
<dbReference type="PANTHER" id="PTHR31485">
    <property type="entry name" value="PEPTIDYL SERINE ALPHA-GALACTOSYLTRANSFERASE"/>
    <property type="match status" value="1"/>
</dbReference>
<feature type="domain" description="Hydroxyproline O-arabinosyltransferase-like" evidence="8">
    <location>
        <begin position="185"/>
        <end position="498"/>
    </location>
</feature>
<keyword evidence="3" id="KW-0808">Transferase</keyword>
<gene>
    <name evidence="9" type="ORF">KFE25_005241</name>
</gene>
<evidence type="ECO:0000256" key="5">
    <source>
        <dbReference type="ARBA" id="ARBA00022989"/>
    </source>
</evidence>
<evidence type="ECO:0000313" key="10">
    <source>
        <dbReference type="Proteomes" id="UP000751190"/>
    </source>
</evidence>
<keyword evidence="10" id="KW-1185">Reference proteome</keyword>
<evidence type="ECO:0000256" key="3">
    <source>
        <dbReference type="ARBA" id="ARBA00022679"/>
    </source>
</evidence>
<dbReference type="InterPro" id="IPR044845">
    <property type="entry name" value="HPAT/SRGT1-like"/>
</dbReference>
<evidence type="ECO:0000313" key="9">
    <source>
        <dbReference type="EMBL" id="KAG8458814.1"/>
    </source>
</evidence>
<comment type="caution">
    <text evidence="9">The sequence shown here is derived from an EMBL/GenBank/DDBJ whole genome shotgun (WGS) entry which is preliminary data.</text>
</comment>
<evidence type="ECO:0000256" key="1">
    <source>
        <dbReference type="ARBA" id="ARBA00004167"/>
    </source>
</evidence>
<evidence type="ECO:0000256" key="4">
    <source>
        <dbReference type="ARBA" id="ARBA00022692"/>
    </source>
</evidence>
<dbReference type="OMA" id="AQPPWDK"/>
<feature type="region of interest" description="Disordered" evidence="7">
    <location>
        <begin position="94"/>
        <end position="127"/>
    </location>
</feature>
<comment type="subcellular location">
    <subcellularLocation>
        <location evidence="1">Membrane</location>
        <topology evidence="1">Single-pass membrane protein</topology>
    </subcellularLocation>
</comment>
<proteinExistence type="predicted"/>
<dbReference type="Proteomes" id="UP000751190">
    <property type="component" value="Unassembled WGS sequence"/>
</dbReference>
<dbReference type="AlphaFoldDB" id="A0A8J6C2W4"/>
<dbReference type="OrthoDB" id="10259977at2759"/>
<dbReference type="Pfam" id="PF23452">
    <property type="entry name" value="HPAT"/>
    <property type="match status" value="1"/>
</dbReference>
<evidence type="ECO:0000256" key="6">
    <source>
        <dbReference type="ARBA" id="ARBA00023136"/>
    </source>
</evidence>
<organism evidence="9 10">
    <name type="scientific">Diacronema lutheri</name>
    <name type="common">Unicellular marine alga</name>
    <name type="synonym">Monochrysis lutheri</name>
    <dbReference type="NCBI Taxonomy" id="2081491"/>
    <lineage>
        <taxon>Eukaryota</taxon>
        <taxon>Haptista</taxon>
        <taxon>Haptophyta</taxon>
        <taxon>Pavlovophyceae</taxon>
        <taxon>Pavlovales</taxon>
        <taxon>Pavlovaceae</taxon>
        <taxon>Diacronema</taxon>
    </lineage>
</organism>
<protein>
    <recommendedName>
        <fullName evidence="8">Hydroxyproline O-arabinosyltransferase-like domain-containing protein</fullName>
    </recommendedName>
</protein>
<accession>A0A8J6C2W4</accession>
<keyword evidence="6" id="KW-0472">Membrane</keyword>
<feature type="compositionally biased region" description="Low complexity" evidence="7">
    <location>
        <begin position="94"/>
        <end position="115"/>
    </location>
</feature>
<keyword evidence="4" id="KW-0812">Transmembrane</keyword>
<dbReference type="EMBL" id="JAGTXO010000047">
    <property type="protein sequence ID" value="KAG8458814.1"/>
    <property type="molecule type" value="Genomic_DNA"/>
</dbReference>
<keyword evidence="2" id="KW-0328">Glycosyltransferase</keyword>